<dbReference type="GO" id="GO:0008270">
    <property type="term" value="F:zinc ion binding"/>
    <property type="evidence" value="ECO:0007669"/>
    <property type="project" value="UniProtKB-KW"/>
</dbReference>
<feature type="zinc finger region" description="dksA C4-type" evidence="4">
    <location>
        <begin position="83"/>
        <end position="107"/>
    </location>
</feature>
<keyword evidence="1" id="KW-0479">Metal-binding</keyword>
<organism evidence="6 7">
    <name type="scientific">Sphaerisporangium krabiense</name>
    <dbReference type="NCBI Taxonomy" id="763782"/>
    <lineage>
        <taxon>Bacteria</taxon>
        <taxon>Bacillati</taxon>
        <taxon>Actinomycetota</taxon>
        <taxon>Actinomycetes</taxon>
        <taxon>Streptosporangiales</taxon>
        <taxon>Streptosporangiaceae</taxon>
        <taxon>Sphaerisporangium</taxon>
    </lineage>
</organism>
<keyword evidence="3" id="KW-0862">Zinc</keyword>
<proteinExistence type="predicted"/>
<gene>
    <name evidence="6" type="ORF">BJ981_003846</name>
</gene>
<sequence length="114" mass="12895">MTDTRRPSSHLSSVQLQALRQDLQEQLERRSRHLLGLRAEAQTGSGADDTWRELLVSLTAADRAIAELTQALDRITAGTYGRCTHCETVIPFDRLKIRPLARCCIDCQRRYEAA</sequence>
<reference evidence="6 7" key="1">
    <citation type="submission" date="2020-08" db="EMBL/GenBank/DDBJ databases">
        <title>Sequencing the genomes of 1000 actinobacteria strains.</title>
        <authorList>
            <person name="Klenk H.-P."/>
        </authorList>
    </citation>
    <scope>NUCLEOTIDE SEQUENCE [LARGE SCALE GENOMIC DNA]</scope>
    <source>
        <strain evidence="6 7">DSM 45790</strain>
    </source>
</reference>
<evidence type="ECO:0000256" key="4">
    <source>
        <dbReference type="PROSITE-ProRule" id="PRU00510"/>
    </source>
</evidence>
<comment type="caution">
    <text evidence="6">The sequence shown here is derived from an EMBL/GenBank/DDBJ whole genome shotgun (WGS) entry which is preliminary data.</text>
</comment>
<dbReference type="RefSeq" id="WP_184612708.1">
    <property type="nucleotide sequence ID" value="NZ_BOOS01000017.1"/>
</dbReference>
<dbReference type="Gene3D" id="1.20.120.910">
    <property type="entry name" value="DksA, coiled-coil domain"/>
    <property type="match status" value="1"/>
</dbReference>
<evidence type="ECO:0000313" key="7">
    <source>
        <dbReference type="Proteomes" id="UP000588112"/>
    </source>
</evidence>
<evidence type="ECO:0000256" key="3">
    <source>
        <dbReference type="ARBA" id="ARBA00022833"/>
    </source>
</evidence>
<dbReference type="AlphaFoldDB" id="A0A7W9DR12"/>
<feature type="domain" description="Zinc finger DksA/TraR C4-type" evidence="5">
    <location>
        <begin position="78"/>
        <end position="112"/>
    </location>
</feature>
<evidence type="ECO:0000313" key="6">
    <source>
        <dbReference type="EMBL" id="MBB5628147.1"/>
    </source>
</evidence>
<accession>A0A7W9DR12</accession>
<name>A0A7W9DR12_9ACTN</name>
<evidence type="ECO:0000256" key="2">
    <source>
        <dbReference type="ARBA" id="ARBA00022771"/>
    </source>
</evidence>
<dbReference type="Pfam" id="PF01258">
    <property type="entry name" value="zf-dskA_traR"/>
    <property type="match status" value="1"/>
</dbReference>
<dbReference type="PANTHER" id="PTHR33823:SF4">
    <property type="entry name" value="GENERAL STRESS PROTEIN 16O"/>
    <property type="match status" value="1"/>
</dbReference>
<protein>
    <submittedName>
        <fullName evidence="6">DnaK suppressor protein</fullName>
    </submittedName>
</protein>
<dbReference type="EMBL" id="JACHBR010000001">
    <property type="protein sequence ID" value="MBB5628147.1"/>
    <property type="molecule type" value="Genomic_DNA"/>
</dbReference>
<dbReference type="PANTHER" id="PTHR33823">
    <property type="entry name" value="RNA POLYMERASE-BINDING TRANSCRIPTION FACTOR DKSA-RELATED"/>
    <property type="match status" value="1"/>
</dbReference>
<evidence type="ECO:0000259" key="5">
    <source>
        <dbReference type="Pfam" id="PF01258"/>
    </source>
</evidence>
<keyword evidence="2" id="KW-0863">Zinc-finger</keyword>
<keyword evidence="7" id="KW-1185">Reference proteome</keyword>
<dbReference type="Proteomes" id="UP000588112">
    <property type="component" value="Unassembled WGS sequence"/>
</dbReference>
<dbReference type="PROSITE" id="PS51128">
    <property type="entry name" value="ZF_DKSA_2"/>
    <property type="match status" value="1"/>
</dbReference>
<evidence type="ECO:0000256" key="1">
    <source>
        <dbReference type="ARBA" id="ARBA00022723"/>
    </source>
</evidence>
<dbReference type="SUPFAM" id="SSF57716">
    <property type="entry name" value="Glucocorticoid receptor-like (DNA-binding domain)"/>
    <property type="match status" value="1"/>
</dbReference>
<dbReference type="InterPro" id="IPR000962">
    <property type="entry name" value="Znf_DskA_TraR"/>
</dbReference>